<comment type="caution">
    <text evidence="1">The sequence shown here is derived from an EMBL/GenBank/DDBJ whole genome shotgun (WGS) entry which is preliminary data.</text>
</comment>
<gene>
    <name evidence="1" type="ORF">MSPICULIGERA_LOCUS6214</name>
</gene>
<protein>
    <submittedName>
        <fullName evidence="1">Uncharacterized protein</fullName>
    </submittedName>
</protein>
<evidence type="ECO:0000313" key="2">
    <source>
        <dbReference type="Proteomes" id="UP001177023"/>
    </source>
</evidence>
<accession>A0AA36FZE5</accession>
<name>A0AA36FZE5_9BILA</name>
<proteinExistence type="predicted"/>
<feature type="non-terminal residue" evidence="1">
    <location>
        <position position="1"/>
    </location>
</feature>
<dbReference type="EMBL" id="CATQJA010001533">
    <property type="protein sequence ID" value="CAJ0567671.1"/>
    <property type="molecule type" value="Genomic_DNA"/>
</dbReference>
<evidence type="ECO:0000313" key="1">
    <source>
        <dbReference type="EMBL" id="CAJ0567671.1"/>
    </source>
</evidence>
<dbReference type="AlphaFoldDB" id="A0AA36FZE5"/>
<keyword evidence="2" id="KW-1185">Reference proteome</keyword>
<reference evidence="1" key="1">
    <citation type="submission" date="2023-06" db="EMBL/GenBank/DDBJ databases">
        <authorList>
            <person name="Delattre M."/>
        </authorList>
    </citation>
    <scope>NUCLEOTIDE SEQUENCE</scope>
    <source>
        <strain evidence="1">AF72</strain>
    </source>
</reference>
<dbReference type="Proteomes" id="UP001177023">
    <property type="component" value="Unassembled WGS sequence"/>
</dbReference>
<organism evidence="1 2">
    <name type="scientific">Mesorhabditis spiculigera</name>
    <dbReference type="NCBI Taxonomy" id="96644"/>
    <lineage>
        <taxon>Eukaryota</taxon>
        <taxon>Metazoa</taxon>
        <taxon>Ecdysozoa</taxon>
        <taxon>Nematoda</taxon>
        <taxon>Chromadorea</taxon>
        <taxon>Rhabditida</taxon>
        <taxon>Rhabditina</taxon>
        <taxon>Rhabditomorpha</taxon>
        <taxon>Rhabditoidea</taxon>
        <taxon>Rhabditidae</taxon>
        <taxon>Mesorhabditinae</taxon>
        <taxon>Mesorhabditis</taxon>
    </lineage>
</organism>
<sequence>MYTQQFVATVGGLDVETNITFTVCSLHHNVTTADQAVEYDACTTNEDRVYEPHQPYLVPNFALILNHPACTLDCDYNFYPGIVTSANQSVPLAIFRGTDNFYPQFLLTGAFTVEVPPKCQPTISFKGGQIITDALVIITECTGMRLVVAPGYNSLQMSPGDWTPMALTWSCSPAVNMTFELVDLLDSVLTVTIETENVTVERNYTSKETTRDLLNFTSVSTISMVLYDPFVIPAPLRYGYYLRVNFTDRIATTLYPLVTSKVSKKTGSSSAEYSLRQCCL</sequence>